<reference evidence="12 13" key="1">
    <citation type="submission" date="2017-12" db="EMBL/GenBank/DDBJ databases">
        <title>Genome Sequence of a Multidrug-Resistant Candida haemulonii Isolate from a Patient with Chronic Leg Ulcers in Israel.</title>
        <authorList>
            <person name="Chow N.A."/>
            <person name="Gade L."/>
            <person name="Batra D."/>
            <person name="Rowe L.A."/>
            <person name="Ben-Ami R."/>
            <person name="Loparev V.N."/>
            <person name="Litvintseva A.P."/>
        </authorList>
    </citation>
    <scope>NUCLEOTIDE SEQUENCE [LARGE SCALE GENOMIC DNA]</scope>
    <source>
        <strain evidence="12 13">B11899</strain>
    </source>
</reference>
<dbReference type="InterPro" id="IPR040694">
    <property type="entry name" value="UGGT_TRXL_2"/>
</dbReference>
<dbReference type="RefSeq" id="XP_025342294.1">
    <property type="nucleotide sequence ID" value="XM_025484079.1"/>
</dbReference>
<evidence type="ECO:0000259" key="11">
    <source>
        <dbReference type="Pfam" id="PF18404"/>
    </source>
</evidence>
<dbReference type="GO" id="GO:0018279">
    <property type="term" value="P:protein N-linked glycosylation via asparagine"/>
    <property type="evidence" value="ECO:0007669"/>
    <property type="project" value="TreeGrafter"/>
</dbReference>
<dbReference type="GO" id="GO:0036503">
    <property type="term" value="P:ERAD pathway"/>
    <property type="evidence" value="ECO:0007669"/>
    <property type="project" value="TreeGrafter"/>
</dbReference>
<evidence type="ECO:0000259" key="9">
    <source>
        <dbReference type="Pfam" id="PF18401"/>
    </source>
</evidence>
<feature type="region of interest" description="Disordered" evidence="6">
    <location>
        <begin position="1418"/>
        <end position="1441"/>
    </location>
</feature>
<evidence type="ECO:0000259" key="8">
    <source>
        <dbReference type="Pfam" id="PF18400"/>
    </source>
</evidence>
<evidence type="ECO:0000256" key="4">
    <source>
        <dbReference type="ARBA" id="ARBA00022824"/>
    </source>
</evidence>
<sequence>MLLSPIWLLATAATAKSVSVKLHADWPEAPFAVQLIEAVSSYDDTLYASAVRALYQSGEEEEALEWDEDDDAFEDAGDAEGDALPKSDKDFYNAVAANLSPVEKGMADLNLVNKINTPRIETHYKHYKNDVEPALEAKVLKQCAQDSFGNAVEDPLGAWVKYGDRIYCSDADLYALQLSKVSEEAKAFDRVVGTADKKPLLVLYGSSSSPRFGQMFETLYQFAESDKLRFAWRYVPSGTEKLTSVPGYGVVVTPKVPLNGTKVSKVRYTGDLPKFLAEVRKQDKPLRALEEDRYHDLSVKITALVLEQPESTRHAVLEDILNNLPLYAPYINLIKDPVGLESVKTVAESNEKKGASDQSVGLYLNGASVHKLEMDLPHVIRKLETELRLVDEMKKLGFSTEQSKFIFSKFALMSAFREVQYRTGDRENRYAIYKHAYDPTDSTSGGVVYFNNLEKDDPYDLFDVNRREAYLGADARRLQFGQVPALRENSHELVFAINFSSSIQVKVLFTFAKIILDRNLPQQVAVVPLVDSDEDELVAEKFYHIMEVSEAKEAFALLYQYYEAPTQEEKQEILDKVEVPEEKKGTFKNYERTVREFSLDHPSVIINGVIHDMKSPWQAAMTKQMGSDVRLLQKKIKDGEDRGQDLKSVLFHDAKDSRNSRVSPRDLSNIRYKEVSKELIDNSYSFRKVTKPNDSPATFWLIGDFNSRIILSQFAKLLELLEVYSERSLEIRILNISEDSSLIDKLSKKYAKDSLTGDDIAKLRTEVSKARSKAYTKISPSKAKLLEKHQIQAHSPGMLFNSRYLKLNELYETPELTELVDFEQRRRLSIFKDLTDTYPDMFSWRGIMFFKKSGFDNFEWFDIMSSIVAKSFFLEDSQVQGDVDRFDFSALSFSNSLNLTKQRRDAPVDVLAIVDPMSDISQKIISMVGALKDLPFANVRILLQPLEAVSESASTSRFYGSAFVSSLPEFGKDGSFLGGNYAASFQALPSKYGFSSELDVPSRWLHVKDSTPNVDHEEFYPKDVEELNYKLDSLIVEGYAKDVKTAQSVATLTFDASNKDTIIDGIVMHTLGYVQLQLKPDIWSLRIQKGSTGSQIYNLLSASVNKYDTNDKTVEEVDLPVLSLHGEVIHPRLLEKSDKERAKAKKDVAKTNNADINVFSLASGKIYERFMSTMMLSVKKNTKSTVKFWLLRNFLSAEFVESLPKLANAHGFEYEFVTYKWPLWLRQQKEKHRQVWGYKILFLDVLFPNQLDKVIFVDADQTARTDLKELVNTDLKGRVYGFPPMCDSREEVEGYRFWKQGYWKTVLQEDLKYHISALFVVDLNEFRKHYAGDRLRTHYQKLSSDKESLSNLDQDLPNNMQRSIPIHTLKQDWLWCETWCSDESKSRAKMIDLCSDPFRKESKLERVQRSIPEWKDYDKQIQRLQNNEDGKSPVNVGHDEL</sequence>
<dbReference type="STRING" id="45357.A0A2V1AUA0"/>
<comment type="cofactor">
    <cofactor evidence="1">
        <name>Ca(2+)</name>
        <dbReference type="ChEBI" id="CHEBI:29108"/>
    </cofactor>
</comment>
<dbReference type="UniPathway" id="UPA00378"/>
<keyword evidence="13" id="KW-1185">Reference proteome</keyword>
<feature type="domain" description="Glucosyltransferase 24 catalytic" evidence="11">
    <location>
        <begin position="1156"/>
        <end position="1424"/>
    </location>
</feature>
<comment type="caution">
    <text evidence="12">The sequence shown here is derived from an EMBL/GenBank/DDBJ whole genome shotgun (WGS) entry which is preliminary data.</text>
</comment>
<dbReference type="Proteomes" id="UP000244309">
    <property type="component" value="Unassembled WGS sequence"/>
</dbReference>
<dbReference type="OrthoDB" id="27683at2759"/>
<evidence type="ECO:0000256" key="5">
    <source>
        <dbReference type="ARBA" id="ARBA00023180"/>
    </source>
</evidence>
<evidence type="ECO:0000259" key="10">
    <source>
        <dbReference type="Pfam" id="PF18402"/>
    </source>
</evidence>
<dbReference type="Pfam" id="PF18402">
    <property type="entry name" value="Thioredoxin_14"/>
    <property type="match status" value="1"/>
</dbReference>
<keyword evidence="5" id="KW-0325">Glycoprotein</keyword>
<evidence type="ECO:0000313" key="13">
    <source>
        <dbReference type="Proteomes" id="UP000244309"/>
    </source>
</evidence>
<keyword evidence="3 7" id="KW-0732">Signal</keyword>
<keyword evidence="4" id="KW-0256">Endoplasmic reticulum</keyword>
<feature type="domain" description="UGGT thioredoxin-like" evidence="9">
    <location>
        <begin position="284"/>
        <end position="415"/>
    </location>
</feature>
<evidence type="ECO:0008006" key="14">
    <source>
        <dbReference type="Google" id="ProtNLM"/>
    </source>
</evidence>
<dbReference type="Pfam" id="PF18401">
    <property type="entry name" value="Thioredoxin_13"/>
    <property type="match status" value="1"/>
</dbReference>
<dbReference type="PANTHER" id="PTHR11226:SF0">
    <property type="entry name" value="UDP-GLUCOSE:GLYCOPROTEIN GLUCOSYLTRANSFERASE"/>
    <property type="match status" value="1"/>
</dbReference>
<dbReference type="GO" id="GO:0003980">
    <property type="term" value="F:UDP-glucose:glycoprotein glucosyltransferase activity"/>
    <property type="evidence" value="ECO:0007669"/>
    <property type="project" value="InterPro"/>
</dbReference>
<evidence type="ECO:0000256" key="1">
    <source>
        <dbReference type="ARBA" id="ARBA00001913"/>
    </source>
</evidence>
<dbReference type="InterPro" id="IPR040693">
    <property type="entry name" value="UGGT_TRXL_1"/>
</dbReference>
<dbReference type="SUPFAM" id="SSF53448">
    <property type="entry name" value="Nucleotide-diphospho-sugar transferases"/>
    <property type="match status" value="1"/>
</dbReference>
<gene>
    <name evidence="12" type="ORF">CXQ85_000329</name>
</gene>
<dbReference type="Pfam" id="PF18404">
    <property type="entry name" value="Glyco_transf_24"/>
    <property type="match status" value="1"/>
</dbReference>
<feature type="chain" id="PRO_5015847959" description="UDP-glucose:glycoprotein glucosyltransferase" evidence="7">
    <location>
        <begin position="18"/>
        <end position="1441"/>
    </location>
</feature>
<evidence type="ECO:0000256" key="6">
    <source>
        <dbReference type="SAM" id="MobiDB-lite"/>
    </source>
</evidence>
<accession>A0A2V1AUA0</accession>
<dbReference type="EMBL" id="PKFO01000005">
    <property type="protein sequence ID" value="PVH21354.1"/>
    <property type="molecule type" value="Genomic_DNA"/>
</dbReference>
<dbReference type="GO" id="GO:0051082">
    <property type="term" value="F:unfolded protein binding"/>
    <property type="evidence" value="ECO:0007669"/>
    <property type="project" value="TreeGrafter"/>
</dbReference>
<dbReference type="InterPro" id="IPR040692">
    <property type="entry name" value="UGGT_TRXL_3"/>
</dbReference>
<comment type="subcellular location">
    <subcellularLocation>
        <location evidence="2">Endoplasmic reticulum lumen</location>
    </subcellularLocation>
</comment>
<dbReference type="InterPro" id="IPR040497">
    <property type="entry name" value="Glyco_transf_24"/>
</dbReference>
<organism evidence="12 13">
    <name type="scientific">Candidozyma haemuli</name>
    <dbReference type="NCBI Taxonomy" id="45357"/>
    <lineage>
        <taxon>Eukaryota</taxon>
        <taxon>Fungi</taxon>
        <taxon>Dikarya</taxon>
        <taxon>Ascomycota</taxon>
        <taxon>Saccharomycotina</taxon>
        <taxon>Pichiomycetes</taxon>
        <taxon>Metschnikowiaceae</taxon>
        <taxon>Candidozyma</taxon>
    </lineage>
</organism>
<dbReference type="VEuPathDB" id="FungiDB:CXQ85_000329"/>
<evidence type="ECO:0000256" key="7">
    <source>
        <dbReference type="SAM" id="SignalP"/>
    </source>
</evidence>
<dbReference type="GeneID" id="37005662"/>
<name>A0A2V1AUA0_9ASCO</name>
<feature type="domain" description="UGGT thioredoxin-like" evidence="8">
    <location>
        <begin position="29"/>
        <end position="240"/>
    </location>
</feature>
<feature type="domain" description="UGGT thioredoxin-like" evidence="10">
    <location>
        <begin position="438"/>
        <end position="662"/>
    </location>
</feature>
<protein>
    <recommendedName>
        <fullName evidence="14">UDP-glucose:glycoprotein glucosyltransferase</fullName>
    </recommendedName>
</protein>
<evidence type="ECO:0000256" key="2">
    <source>
        <dbReference type="ARBA" id="ARBA00004319"/>
    </source>
</evidence>
<evidence type="ECO:0000256" key="3">
    <source>
        <dbReference type="ARBA" id="ARBA00022729"/>
    </source>
</evidence>
<evidence type="ECO:0000313" key="12">
    <source>
        <dbReference type="EMBL" id="PVH21354.1"/>
    </source>
</evidence>
<dbReference type="Pfam" id="PF18400">
    <property type="entry name" value="Thioredoxin_12"/>
    <property type="match status" value="1"/>
</dbReference>
<dbReference type="InterPro" id="IPR029044">
    <property type="entry name" value="Nucleotide-diphossugar_trans"/>
</dbReference>
<proteinExistence type="predicted"/>
<dbReference type="GO" id="GO:0005788">
    <property type="term" value="C:endoplasmic reticulum lumen"/>
    <property type="evidence" value="ECO:0007669"/>
    <property type="project" value="UniProtKB-SubCell"/>
</dbReference>
<dbReference type="InterPro" id="IPR009448">
    <property type="entry name" value="UDP-g_GGtrans"/>
</dbReference>
<dbReference type="PANTHER" id="PTHR11226">
    <property type="entry name" value="UDP-GLUCOSE GLYCOPROTEIN:GLUCOSYLTRANSFERASE"/>
    <property type="match status" value="1"/>
</dbReference>
<dbReference type="Gene3D" id="3.90.550.10">
    <property type="entry name" value="Spore Coat Polysaccharide Biosynthesis Protein SpsA, Chain A"/>
    <property type="match status" value="1"/>
</dbReference>
<feature type="signal peptide" evidence="7">
    <location>
        <begin position="1"/>
        <end position="17"/>
    </location>
</feature>
<dbReference type="Pfam" id="PF06427">
    <property type="entry name" value="UDP-g_GGTase"/>
    <property type="match status" value="1"/>
</dbReference>